<dbReference type="Proteomes" id="UP000037269">
    <property type="component" value="Unassembled WGS sequence"/>
</dbReference>
<evidence type="ECO:0000313" key="2">
    <source>
        <dbReference type="EMBL" id="SDJ80873.1"/>
    </source>
</evidence>
<dbReference type="AlphaFoldDB" id="A0A0D1WMC5"/>
<dbReference type="OrthoDB" id="2991380at2"/>
<gene>
    <name evidence="1" type="ORF">AF333_30075</name>
    <name evidence="2" type="ORF">SAMN04487909_1295</name>
</gene>
<dbReference type="InterPro" id="IPR011989">
    <property type="entry name" value="ARM-like"/>
</dbReference>
<dbReference type="EMBL" id="FNED01000029">
    <property type="protein sequence ID" value="SDJ80873.1"/>
    <property type="molecule type" value="Genomic_DNA"/>
</dbReference>
<dbReference type="Gene3D" id="1.25.10.10">
    <property type="entry name" value="Leucine-rich Repeat Variant"/>
    <property type="match status" value="1"/>
</dbReference>
<dbReference type="PATRIC" id="fig|47500.8.peg.7187"/>
<organism evidence="1 3">
    <name type="scientific">Aneurinibacillus migulanus</name>
    <name type="common">Bacillus migulanus</name>
    <dbReference type="NCBI Taxonomy" id="47500"/>
    <lineage>
        <taxon>Bacteria</taxon>
        <taxon>Bacillati</taxon>
        <taxon>Bacillota</taxon>
        <taxon>Bacilli</taxon>
        <taxon>Bacillales</taxon>
        <taxon>Paenibacillaceae</taxon>
        <taxon>Aneurinibacillus group</taxon>
        <taxon>Aneurinibacillus</taxon>
    </lineage>
</organism>
<evidence type="ECO:0000313" key="1">
    <source>
        <dbReference type="EMBL" id="KON84197.1"/>
    </source>
</evidence>
<accession>A0A0D1WMC5</accession>
<dbReference type="Pfam" id="PF13646">
    <property type="entry name" value="HEAT_2"/>
    <property type="match status" value="1"/>
</dbReference>
<reference evidence="1 3" key="1">
    <citation type="submission" date="2015-07" db="EMBL/GenBank/DDBJ databases">
        <title>Fjat-14205 dsm 2895.</title>
        <authorList>
            <person name="Liu B."/>
            <person name="Wang J."/>
            <person name="Zhu Y."/>
            <person name="Liu G."/>
            <person name="Chen Q."/>
            <person name="Chen Z."/>
            <person name="Lan J."/>
            <person name="Che J."/>
            <person name="Ge C."/>
            <person name="Shi H."/>
            <person name="Pan Z."/>
            <person name="Liu X."/>
        </authorList>
    </citation>
    <scope>NUCLEOTIDE SEQUENCE [LARGE SCALE GENOMIC DNA]</scope>
    <source>
        <strain evidence="1 3">DSM 2895</strain>
    </source>
</reference>
<name>A0A0D1WMC5_ANEMI</name>
<protein>
    <recommendedName>
        <fullName evidence="5">HEAT repeat-containing protein</fullName>
    </recommendedName>
</protein>
<dbReference type="Proteomes" id="UP000182836">
    <property type="component" value="Unassembled WGS sequence"/>
</dbReference>
<dbReference type="EMBL" id="LGUG01000013">
    <property type="protein sequence ID" value="KON84197.1"/>
    <property type="molecule type" value="Genomic_DNA"/>
</dbReference>
<evidence type="ECO:0000313" key="3">
    <source>
        <dbReference type="Proteomes" id="UP000037269"/>
    </source>
</evidence>
<evidence type="ECO:0000313" key="4">
    <source>
        <dbReference type="Proteomes" id="UP000182836"/>
    </source>
</evidence>
<proteinExistence type="predicted"/>
<reference evidence="2 4" key="2">
    <citation type="submission" date="2016-10" db="EMBL/GenBank/DDBJ databases">
        <authorList>
            <person name="de Groot N.N."/>
        </authorList>
    </citation>
    <scope>NUCLEOTIDE SEQUENCE [LARGE SCALE GENOMIC DNA]</scope>
    <source>
        <strain evidence="2 4">DSM 2895</strain>
    </source>
</reference>
<keyword evidence="3" id="KW-1185">Reference proteome</keyword>
<dbReference type="InterPro" id="IPR016024">
    <property type="entry name" value="ARM-type_fold"/>
</dbReference>
<dbReference type="STRING" id="47500.AF333_30075"/>
<evidence type="ECO:0008006" key="5">
    <source>
        <dbReference type="Google" id="ProtNLM"/>
    </source>
</evidence>
<dbReference type="GeneID" id="42309376"/>
<sequence length="121" mass="13736">MDLLLEGILSNNMNERNKAIEKIIMEKPVKLKSDLLQIALEGPTYAKLGALKSYGNIISKDEIGTILEFTKNKNWHMRLEALKCIANLMGKDSLKILKPFLEDKAYGVRSEVELIISNFKK</sequence>
<dbReference type="RefSeq" id="WP_043063606.1">
    <property type="nucleotide sequence ID" value="NZ_BJOA01000086.1"/>
</dbReference>
<dbReference type="SUPFAM" id="SSF48371">
    <property type="entry name" value="ARM repeat"/>
    <property type="match status" value="1"/>
</dbReference>